<dbReference type="InterPro" id="IPR004435">
    <property type="entry name" value="MobB_dom"/>
</dbReference>
<dbReference type="AlphaFoldDB" id="A0A660SAJ2"/>
<dbReference type="GO" id="GO:0005525">
    <property type="term" value="F:GTP binding"/>
    <property type="evidence" value="ECO:0007669"/>
    <property type="project" value="InterPro"/>
</dbReference>
<evidence type="ECO:0000313" key="3">
    <source>
        <dbReference type="Proteomes" id="UP000282321"/>
    </source>
</evidence>
<dbReference type="NCBIfam" id="TIGR00176">
    <property type="entry name" value="mobB"/>
    <property type="match status" value="1"/>
</dbReference>
<dbReference type="SUPFAM" id="SSF52540">
    <property type="entry name" value="P-loop containing nucleoside triphosphate hydrolases"/>
    <property type="match status" value="1"/>
</dbReference>
<name>A0A660SAJ2_UNCT6</name>
<protein>
    <submittedName>
        <fullName evidence="2">Molybdopterin-guanine dinucleotide biosynthesis protein B</fullName>
    </submittedName>
</protein>
<evidence type="ECO:0000259" key="1">
    <source>
        <dbReference type="Pfam" id="PF03205"/>
    </source>
</evidence>
<reference evidence="2 3" key="1">
    <citation type="submission" date="2018-06" db="EMBL/GenBank/DDBJ databases">
        <title>Extensive metabolic versatility and redundancy in microbially diverse, dynamic hydrothermal sediments.</title>
        <authorList>
            <person name="Dombrowski N."/>
            <person name="Teske A."/>
            <person name="Baker B.J."/>
        </authorList>
    </citation>
    <scope>NUCLEOTIDE SEQUENCE [LARGE SCALE GENOMIC DNA]</scope>
    <source>
        <strain evidence="2">B35_G9</strain>
    </source>
</reference>
<gene>
    <name evidence="2" type="primary">mobB</name>
    <name evidence="2" type="ORF">DRP44_01495</name>
</gene>
<organism evidence="2 3">
    <name type="scientific">candidate division TA06 bacterium</name>
    <dbReference type="NCBI Taxonomy" id="2250710"/>
    <lineage>
        <taxon>Bacteria</taxon>
        <taxon>Bacteria division TA06</taxon>
    </lineage>
</organism>
<dbReference type="Pfam" id="PF03205">
    <property type="entry name" value="MobB"/>
    <property type="match status" value="1"/>
</dbReference>
<dbReference type="PANTHER" id="PTHR40072">
    <property type="entry name" value="MOLYBDOPTERIN-GUANINE DINUCLEOTIDE BIOSYNTHESIS ADAPTER PROTEIN-RELATED"/>
    <property type="match status" value="1"/>
</dbReference>
<dbReference type="Gene3D" id="3.40.50.300">
    <property type="entry name" value="P-loop containing nucleotide triphosphate hydrolases"/>
    <property type="match status" value="1"/>
</dbReference>
<dbReference type="InterPro" id="IPR052539">
    <property type="entry name" value="MGD_biosynthesis_adapter"/>
</dbReference>
<accession>A0A660SAJ2</accession>
<feature type="domain" description="Molybdopterin-guanine dinucleotide biosynthesis protein B (MobB)" evidence="1">
    <location>
        <begin position="5"/>
        <end position="108"/>
    </location>
</feature>
<dbReference type="PANTHER" id="PTHR40072:SF1">
    <property type="entry name" value="MOLYBDOPTERIN-GUANINE DINUCLEOTIDE BIOSYNTHESIS ADAPTER PROTEIN"/>
    <property type="match status" value="1"/>
</dbReference>
<evidence type="ECO:0000313" key="2">
    <source>
        <dbReference type="EMBL" id="RKX67759.1"/>
    </source>
</evidence>
<comment type="caution">
    <text evidence="2">The sequence shown here is derived from an EMBL/GenBank/DDBJ whole genome shotgun (WGS) entry which is preliminary data.</text>
</comment>
<dbReference type="GO" id="GO:0006777">
    <property type="term" value="P:Mo-molybdopterin cofactor biosynthetic process"/>
    <property type="evidence" value="ECO:0007669"/>
    <property type="project" value="InterPro"/>
</dbReference>
<dbReference type="InterPro" id="IPR027417">
    <property type="entry name" value="P-loop_NTPase"/>
</dbReference>
<proteinExistence type="predicted"/>
<dbReference type="EMBL" id="QNBC01000011">
    <property type="protein sequence ID" value="RKX67759.1"/>
    <property type="molecule type" value="Genomic_DNA"/>
</dbReference>
<sequence>MKYFAVSGYSNCGKTSLISDIAREMTDRGYKIAIIKHSEHSIITGEKDTDKFLKSGISDVAFWGKDGYILYSRNTVDLNELIARYIDFDFIIIEGGKHIEELPKVWIGAPDSGIKNIVALITGEEKKWNIPTFKRKNISSLVSFLLSL</sequence>
<dbReference type="Proteomes" id="UP000282321">
    <property type="component" value="Unassembled WGS sequence"/>
</dbReference>